<dbReference type="GeneID" id="118477372"/>
<proteinExistence type="predicted"/>
<keyword evidence="2" id="KW-1185">Reference proteome</keyword>
<reference evidence="3" key="1">
    <citation type="submission" date="2025-08" db="UniProtKB">
        <authorList>
            <consortium name="RefSeq"/>
        </authorList>
    </citation>
    <scope>IDENTIFICATION</scope>
</reference>
<evidence type="ECO:0000256" key="1">
    <source>
        <dbReference type="SAM" id="Phobius"/>
    </source>
</evidence>
<accession>A0ABM1VQ85</accession>
<dbReference type="Proteomes" id="UP000694888">
    <property type="component" value="Unplaced"/>
</dbReference>
<dbReference type="RefSeq" id="XP_035824577.1">
    <property type="nucleotide sequence ID" value="XM_035968684.1"/>
</dbReference>
<gene>
    <name evidence="3" type="primary">LOC118477372</name>
</gene>
<keyword evidence="1" id="KW-0472">Membrane</keyword>
<sequence length="162" mass="18332">MFVSVKHLPTSTATAYNVTLNVYLADYMTMIKETHTEPKENKITVAQDGTVITAEIARLTFSDPFALNIDVSLNLSHERVLEAENRVVMSEAIYNNRWGNVTDLMTPTSSLSLKADRICGNQIFCSLNIVHQYKRALIFLSSPFIVVIYCMLLLNVEHPLRH</sequence>
<protein>
    <submittedName>
        <fullName evidence="3">Uncharacterized protein LOC118477372</fullName>
    </submittedName>
</protein>
<evidence type="ECO:0000313" key="2">
    <source>
        <dbReference type="Proteomes" id="UP000694888"/>
    </source>
</evidence>
<feature type="transmembrane region" description="Helical" evidence="1">
    <location>
        <begin position="136"/>
        <end position="156"/>
    </location>
</feature>
<keyword evidence="1" id="KW-0812">Transmembrane</keyword>
<name>A0ABM1VQ85_APLCA</name>
<organism evidence="2 3">
    <name type="scientific">Aplysia californica</name>
    <name type="common">California sea hare</name>
    <dbReference type="NCBI Taxonomy" id="6500"/>
    <lineage>
        <taxon>Eukaryota</taxon>
        <taxon>Metazoa</taxon>
        <taxon>Spiralia</taxon>
        <taxon>Lophotrochozoa</taxon>
        <taxon>Mollusca</taxon>
        <taxon>Gastropoda</taxon>
        <taxon>Heterobranchia</taxon>
        <taxon>Euthyneura</taxon>
        <taxon>Tectipleura</taxon>
        <taxon>Aplysiida</taxon>
        <taxon>Aplysioidea</taxon>
        <taxon>Aplysiidae</taxon>
        <taxon>Aplysia</taxon>
    </lineage>
</organism>
<keyword evidence="1" id="KW-1133">Transmembrane helix</keyword>
<evidence type="ECO:0000313" key="3">
    <source>
        <dbReference type="RefSeq" id="XP_035824577.1"/>
    </source>
</evidence>